<dbReference type="InterPro" id="IPR001322">
    <property type="entry name" value="Lamin_tail_dom"/>
</dbReference>
<feature type="domain" description="LTD" evidence="2">
    <location>
        <begin position="701"/>
        <end position="852"/>
    </location>
</feature>
<dbReference type="Gene3D" id="2.60.40.1260">
    <property type="entry name" value="Lamin Tail domain"/>
    <property type="match status" value="2"/>
</dbReference>
<dbReference type="Proteomes" id="UP001371305">
    <property type="component" value="Unassembled WGS sequence"/>
</dbReference>
<comment type="caution">
    <text evidence="3">The sequence shown here is derived from an EMBL/GenBank/DDBJ whole genome shotgun (WGS) entry which is preliminary data.</text>
</comment>
<evidence type="ECO:0000313" key="4">
    <source>
        <dbReference type="Proteomes" id="UP001371305"/>
    </source>
</evidence>
<name>A0ABU9B332_9BACT</name>
<dbReference type="Gene3D" id="2.60.120.200">
    <property type="match status" value="1"/>
</dbReference>
<dbReference type="Pfam" id="PF00932">
    <property type="entry name" value="LTD"/>
    <property type="match status" value="3"/>
</dbReference>
<feature type="region of interest" description="Disordered" evidence="1">
    <location>
        <begin position="829"/>
        <end position="853"/>
    </location>
</feature>
<feature type="compositionally biased region" description="Polar residues" evidence="1">
    <location>
        <begin position="260"/>
        <end position="289"/>
    </location>
</feature>
<keyword evidence="4" id="KW-1185">Reference proteome</keyword>
<evidence type="ECO:0000256" key="1">
    <source>
        <dbReference type="SAM" id="MobiDB-lite"/>
    </source>
</evidence>
<dbReference type="InterPro" id="IPR036415">
    <property type="entry name" value="Lamin_tail_dom_sf"/>
</dbReference>
<feature type="domain" description="LTD" evidence="2">
    <location>
        <begin position="1598"/>
        <end position="1758"/>
    </location>
</feature>
<accession>A0ABU9B332</accession>
<dbReference type="PROSITE" id="PS51841">
    <property type="entry name" value="LTD"/>
    <property type="match status" value="3"/>
</dbReference>
<dbReference type="Gene3D" id="2.60.120.260">
    <property type="entry name" value="Galactose-binding domain-like"/>
    <property type="match status" value="2"/>
</dbReference>
<dbReference type="SUPFAM" id="SSF74853">
    <property type="entry name" value="Lamin A/C globular tail domain"/>
    <property type="match status" value="3"/>
</dbReference>
<feature type="domain" description="LTD" evidence="2">
    <location>
        <begin position="12"/>
        <end position="128"/>
    </location>
</feature>
<feature type="region of interest" description="Disordered" evidence="1">
    <location>
        <begin position="1737"/>
        <end position="1764"/>
    </location>
</feature>
<dbReference type="RefSeq" id="WP_341407141.1">
    <property type="nucleotide sequence ID" value="NZ_JBBUKT010000011.1"/>
</dbReference>
<gene>
    <name evidence="3" type="ORF">WKV53_22875</name>
</gene>
<evidence type="ECO:0000313" key="3">
    <source>
        <dbReference type="EMBL" id="MEK7953377.1"/>
    </source>
</evidence>
<dbReference type="Pfam" id="PF08757">
    <property type="entry name" value="CotH"/>
    <property type="match status" value="1"/>
</dbReference>
<organism evidence="3 4">
    <name type="scientific">Luteolibacter soli</name>
    <dbReference type="NCBI Taxonomy" id="3135280"/>
    <lineage>
        <taxon>Bacteria</taxon>
        <taxon>Pseudomonadati</taxon>
        <taxon>Verrucomicrobiota</taxon>
        <taxon>Verrucomicrobiia</taxon>
        <taxon>Verrucomicrobiales</taxon>
        <taxon>Verrucomicrobiaceae</taxon>
        <taxon>Luteolibacter</taxon>
    </lineage>
</organism>
<dbReference type="InterPro" id="IPR014867">
    <property type="entry name" value="Spore_coat_CotH_CotH2/3/7"/>
</dbReference>
<proteinExistence type="predicted"/>
<evidence type="ECO:0000259" key="2">
    <source>
        <dbReference type="PROSITE" id="PS51841"/>
    </source>
</evidence>
<sequence>MRWLPLLGVVATARLFAETPDAVVTFNEINYNPASGQDAEWIELHNQMAVNVDISGWSLADGIDYVFPSSTVIPGGGYLIVAKTPAHASLAGIPGVLGPFTGNLSNSGETINLLSPTGRLMDHLSYGDSAPWPVTADGAGATLAKRYEGRSAGDPANWRGAVATPAALNFHSPDQPLTHVFTNGDTTWRYRDNTAAPAGTWANANFNDSAWSQGQAPFATTGIAPVLGATANLVERFRAGAITGVSNGAGFTTWNDTATDDGATQSATSGGNPFFATNMTPSGQPSVNFDGNDEFRTAVSPGIGPTSGFVYFIVCRANAAPSSGGISDGSGAYLFDRVPTVSDPPLVSLKAVNGRYGFQKRYDNNSSLGGPVSTTAISTTQFQIVAVRRNPALSRFELWVDGVMEGTSADDGSSLTPQPIVIGRHGSQLNGFNGDIAELLIYRDALGDADFQATGAYLEAKYGLTTAFPDSAARTTLASNASTSYFRKSFTFTGDPARTTLELGHTLADGAVFYLNGQEISRSGMASGSVSHSTSALADLATPAATGYQTVPSTALVSGTNVLAVSVHTGASDNTAYFTANLRGIETPVDPDLPAALELNEIAASASPSFFIEVRNPSSQTISTNGFTLEVAGSVDGTDALPNTTVPPGGMLHFNYIQLGFRPGVGDKVILRAPSGAPVDAQIADSVVRGRSDMWPGRWLFPSSATPGATNAFTLHQDIVLNELCYHPVDLTPASADKEWIELRNKSAAAVNIGGWRLGNGVDFTFPANTMIAAGGYLVVAKTPGNFPVPGGVTVLGPWSGSLDNSGETVTLFDGAGNPADEVNYLDGGRWPGDADGDGSTLELRDSHSDNSLPEAWAASNESARRSWQNYSYRMTANASSVGPDGQWREFIFGLLDDGDVLLDDIAVIENPDTTATPMIANGNFSSGTTGWRFLGNHRHAEVIDDPSQPGNPVLHLSAKGATEHMHNHVETTLTNGRSVVNGRVYEIRYRARWLSGSNRLNTRLYFNRCAKTTELTRFENPGTPGTANSTALPNAGPSFTRFTHSPAVPNAGQSVTVTARAADPDGLGTLTLGYAVNGGSFTAVPMTATGDGATFTAVVPGQTAASVVRFYVSATDAAAVPQTSYFPADGVASHALYQVNDSLAATNGLHNIRIVMDAADKALLYQENNLMSNERLGCTVIYDENEVYYDVGVRLKSSQRGRPSDQRVGFNLDFNQGQLFRGVHKTVAIDRSDGQDTGCREILFDHTMAAGGNIPAEYNDLCQVIAPNPAHTSQAILQMARYGDVFLDSQFEHGSDGSAWEYELIYYPTTTDANGYKLPQPDGVVGTDMTDLGDDKENYRWNFLQENNQDKDDYSRIMAAAKQFSRSGSAFEAGLTDVIDPDQWLEALAHACTTGAGDSFFDNSNHNGIFYARPDGRVLYFPHDMDYAFNATRGIFDNSELQKLVANPARRRLYLGHLHHICTTVFNQSYMGPWAAHYGNLLPGQDFAGHLSYINTRSNYILGAIQSDTPTVAFNITTNNGANFSTPFSPVTLAGTGWVNVRNIRLAGSSVPLAVTWTSSTAWQAAVPIASGPNAITLEAVDFTGAVVGSDSIVVTNTGGIALPTPSTLVVSEIYYNPPGDVETTEYVELTNVSNATLDLSSVNFAAGLTFTFPGGTLLAPGARTLVVKDVAAFNAAFGTGRPIAGTFPNNLDNSGEHIRLVAANGTELHDFTYDDVPPWPVEADGDGYSLVLVNPTTAPDHKDPRSWRASAVTGGGTPGLSDTQSYADWKAANGNPGDNADLDGDGFTTREEYFLGGNPQVADRSLAPTFTAEADGKFLMTITRRATAEGASVTPEISTNLTSWAVDAGAEFVGSQRVTTSPAVDRLTYRITPPPGGAKFFARFAFGP</sequence>
<protein>
    <submittedName>
        <fullName evidence="3">Lamin tail domain-containing protein</fullName>
    </submittedName>
</protein>
<dbReference type="SUPFAM" id="SSF49899">
    <property type="entry name" value="Concanavalin A-like lectins/glucanases"/>
    <property type="match status" value="1"/>
</dbReference>
<dbReference type="Pfam" id="PF13385">
    <property type="entry name" value="Laminin_G_3"/>
    <property type="match status" value="1"/>
</dbReference>
<feature type="region of interest" description="Disordered" evidence="1">
    <location>
        <begin position="260"/>
        <end position="290"/>
    </location>
</feature>
<dbReference type="EMBL" id="JBBUKT010000011">
    <property type="protein sequence ID" value="MEK7953377.1"/>
    <property type="molecule type" value="Genomic_DNA"/>
</dbReference>
<dbReference type="InterPro" id="IPR013320">
    <property type="entry name" value="ConA-like_dom_sf"/>
</dbReference>
<reference evidence="3 4" key="1">
    <citation type="submission" date="2024-04" db="EMBL/GenBank/DDBJ databases">
        <title>Luteolibacter sp. isolated from soil.</title>
        <authorList>
            <person name="An J."/>
        </authorList>
    </citation>
    <scope>NUCLEOTIDE SEQUENCE [LARGE SCALE GENOMIC DNA]</scope>
    <source>
        <strain evidence="3 4">Y139</strain>
    </source>
</reference>